<name>A0A2J8NBC2_PANTR</name>
<evidence type="ECO:0000256" key="3">
    <source>
        <dbReference type="SAM" id="MobiDB-lite"/>
    </source>
</evidence>
<gene>
    <name evidence="5" type="ORF">CK820_G0012264</name>
</gene>
<feature type="region of interest" description="Disordered" evidence="3">
    <location>
        <begin position="92"/>
        <end position="120"/>
    </location>
</feature>
<dbReference type="AlphaFoldDB" id="A0A2J8NBC2"/>
<dbReference type="EMBL" id="NBAG03000232">
    <property type="protein sequence ID" value="PNI69074.1"/>
    <property type="molecule type" value="Genomic_DNA"/>
</dbReference>
<feature type="compositionally biased region" description="Pro residues" evidence="3">
    <location>
        <begin position="1"/>
        <end position="11"/>
    </location>
</feature>
<feature type="domain" description="Golgin subfamily A conserved" evidence="4">
    <location>
        <begin position="408"/>
        <end position="473"/>
    </location>
</feature>
<feature type="compositionally biased region" description="Polar residues" evidence="3">
    <location>
        <begin position="52"/>
        <end position="63"/>
    </location>
</feature>
<dbReference type="Proteomes" id="UP000236370">
    <property type="component" value="Unassembled WGS sequence"/>
</dbReference>
<feature type="region of interest" description="Disordered" evidence="3">
    <location>
        <begin position="1"/>
        <end position="67"/>
    </location>
</feature>
<feature type="coiled-coil region" evidence="2">
    <location>
        <begin position="295"/>
        <end position="472"/>
    </location>
</feature>
<comment type="caution">
    <text evidence="5">The sequence shown here is derived from an EMBL/GenBank/DDBJ whole genome shotgun (WGS) entry which is preliminary data.</text>
</comment>
<dbReference type="Pfam" id="PF15070">
    <property type="entry name" value="GOLGA2L5"/>
    <property type="match status" value="1"/>
</dbReference>
<feature type="coiled-coil region" evidence="2">
    <location>
        <begin position="204"/>
        <end position="242"/>
    </location>
</feature>
<dbReference type="PANTHER" id="PTHR10881:SF58">
    <property type="entry name" value="GOLGIN SUBFAMILY A MEMBER 2"/>
    <property type="match status" value="1"/>
</dbReference>
<evidence type="ECO:0000256" key="2">
    <source>
        <dbReference type="SAM" id="Coils"/>
    </source>
</evidence>
<accession>A0A2J8NBC2</accession>
<dbReference type="InterPro" id="IPR043976">
    <property type="entry name" value="GOLGA_cons_dom"/>
</dbReference>
<proteinExistence type="predicted"/>
<evidence type="ECO:0000313" key="6">
    <source>
        <dbReference type="Proteomes" id="UP000236370"/>
    </source>
</evidence>
<reference evidence="5 6" key="1">
    <citation type="submission" date="2017-12" db="EMBL/GenBank/DDBJ databases">
        <title>High-resolution comparative analysis of great ape genomes.</title>
        <authorList>
            <person name="Pollen A."/>
            <person name="Hastie A."/>
            <person name="Hormozdiari F."/>
            <person name="Dougherty M."/>
            <person name="Liu R."/>
            <person name="Chaisson M."/>
            <person name="Hoppe E."/>
            <person name="Hill C."/>
            <person name="Pang A."/>
            <person name="Hillier L."/>
            <person name="Baker C."/>
            <person name="Armstrong J."/>
            <person name="Shendure J."/>
            <person name="Paten B."/>
            <person name="Wilson R."/>
            <person name="Chao H."/>
            <person name="Schneider V."/>
            <person name="Ventura M."/>
            <person name="Kronenberg Z."/>
            <person name="Murali S."/>
            <person name="Gordon D."/>
            <person name="Cantsilieris S."/>
            <person name="Munson K."/>
            <person name="Nelson B."/>
            <person name="Raja A."/>
            <person name="Underwood J."/>
            <person name="Diekhans M."/>
            <person name="Fiddes I."/>
            <person name="Haussler D."/>
            <person name="Eichler E."/>
        </authorList>
    </citation>
    <scope>NUCLEOTIDE SEQUENCE [LARGE SCALE GENOMIC DNA]</scope>
    <source>
        <strain evidence="5">Yerkes chimp pedigree #C0471</strain>
    </source>
</reference>
<organism evidence="5 6">
    <name type="scientific">Pan troglodytes</name>
    <name type="common">Chimpanzee</name>
    <dbReference type="NCBI Taxonomy" id="9598"/>
    <lineage>
        <taxon>Eukaryota</taxon>
        <taxon>Metazoa</taxon>
        <taxon>Chordata</taxon>
        <taxon>Craniata</taxon>
        <taxon>Vertebrata</taxon>
        <taxon>Euteleostomi</taxon>
        <taxon>Mammalia</taxon>
        <taxon>Eutheria</taxon>
        <taxon>Euarchontoglires</taxon>
        <taxon>Primates</taxon>
        <taxon>Haplorrhini</taxon>
        <taxon>Catarrhini</taxon>
        <taxon>Hominidae</taxon>
        <taxon>Pan</taxon>
    </lineage>
</organism>
<dbReference type="PANTHER" id="PTHR10881">
    <property type="entry name" value="GOLGIN SUBFAMILY A MEMBER-RELATED"/>
    <property type="match status" value="1"/>
</dbReference>
<dbReference type="InterPro" id="IPR024858">
    <property type="entry name" value="GOLGA"/>
</dbReference>
<keyword evidence="1 2" id="KW-0175">Coiled coil</keyword>
<evidence type="ECO:0000256" key="1">
    <source>
        <dbReference type="ARBA" id="ARBA00023054"/>
    </source>
</evidence>
<sequence>MWPQPRLPPRPAMSEETRQSKLAAAKKKLREYQQRNSPGVPTGAKKKKKIKNGSNPETATSGGCHSPEDIQDILKVLVSDLNRSNGVALPPLDKWKTPKDNAATLQPSDDTVLPGGVPSPGASLTSMAASQNHDADNVPNLMDETKTFSSTESLRQLSQQLNGLVCESATCVNGEGPASSANLKDLESRYQQLAVALDSSYVTNKQLNITIEKLKQQNQEITDQLEEEKKECHQKQGALREQLQVHIQTIGILVSEKAELQTALAHTQHAARQKEGESEDLASRLQYSRRRVGELERALSAVSTQQKKADRYNKELTKERDALRLELYKNTQSNEDLKQEKSELEEKLRVLVTEKAGMQLNLEELQKKLEMTELLLQQFSSRCEAPDANQQLQQAMEERAQLEAHLGQVMESVRQLQMERDKYAENLKGESAMWRQRMQQMSEQVHTLREEKECSMSRVQELETSLAELRNQM</sequence>
<dbReference type="GO" id="GO:0005794">
    <property type="term" value="C:Golgi apparatus"/>
    <property type="evidence" value="ECO:0007669"/>
    <property type="project" value="InterPro"/>
</dbReference>
<feature type="non-terminal residue" evidence="5">
    <location>
        <position position="473"/>
    </location>
</feature>
<protein>
    <submittedName>
        <fullName evidence="5">GOLGA2 isoform 1</fullName>
    </submittedName>
</protein>
<evidence type="ECO:0000259" key="4">
    <source>
        <dbReference type="Pfam" id="PF15070"/>
    </source>
</evidence>
<evidence type="ECO:0000313" key="5">
    <source>
        <dbReference type="EMBL" id="PNI69074.1"/>
    </source>
</evidence>